<accession>A0A2N0TPU5</accession>
<keyword evidence="2" id="KW-1185">Reference proteome</keyword>
<dbReference type="EMBL" id="LKTS01000045">
    <property type="protein sequence ID" value="PKD16752.1"/>
    <property type="molecule type" value="Genomic_DNA"/>
</dbReference>
<dbReference type="RefSeq" id="WP_079712680.1">
    <property type="nucleotide sequence ID" value="NZ_FUZC01000005.1"/>
</dbReference>
<dbReference type="OrthoDB" id="8704783at2"/>
<sequence length="484" mass="56833">MAKSKIDLTNLSIFFAEWEKQYPVETWEVGGVHVWPIIKKKIFFITLVKGVGQTKRPSLIYSKIFNKVRKLVKAWVYIKKLKLEEATFLFSSIYEQRIIYKNKEFNRFIEPLMDYLEGEGENSYFLEYPVVKENCANRPDRIVDINSMLPLYSSSRDKNRYVEELKQLPEFEAFLESVHEKTGIDARYHKNKLIRTILSIKSWEKVYTKIIKLTKPKYAVSLVYYSDAHYGFNLAARKLGVSSIDLQHGGLGKAHPAYYFSKIPVEGYNILPNIFWVWSKSSYKDINIWTNNTPHKTLLGGNPWIGFLKQKKKNNIKLQKLKPVVLFTLQPINDIIPSYLYKVIEETKEEFEWWLRFHPRMSEMEKKSVEDKFKDLGILENITIEYSSSAPLPLVLEECDLHLSFSSGSITEAAILQRFSLILSETGINYYKNLIEEGWAFPCKEKDIQIIKNKIRNILDQKRNLVSEKEVDYRETLKLLLKQN</sequence>
<dbReference type="STRING" id="447422.SAMN05660903_01578"/>
<dbReference type="SUPFAM" id="SSF53756">
    <property type="entry name" value="UDP-Glycosyltransferase/glycogen phosphorylase"/>
    <property type="match status" value="1"/>
</dbReference>
<reference evidence="1 2" key="1">
    <citation type="submission" date="2015-10" db="EMBL/GenBank/DDBJ databases">
        <title>Draft genome sequence of Salegentibacter salinarum KCTC 12975.</title>
        <authorList>
            <person name="Lin W."/>
            <person name="Zheng Q."/>
        </authorList>
    </citation>
    <scope>NUCLEOTIDE SEQUENCE [LARGE SCALE GENOMIC DNA]</scope>
    <source>
        <strain evidence="1 2">KCTC 12975</strain>
    </source>
</reference>
<dbReference type="AlphaFoldDB" id="A0A2N0TPU5"/>
<name>A0A2N0TPU5_9FLAO</name>
<protein>
    <submittedName>
        <fullName evidence="1">Uncharacterized protein</fullName>
    </submittedName>
</protein>
<gene>
    <name evidence="1" type="ORF">APR41_08070</name>
</gene>
<dbReference type="Proteomes" id="UP000232673">
    <property type="component" value="Unassembled WGS sequence"/>
</dbReference>
<evidence type="ECO:0000313" key="2">
    <source>
        <dbReference type="Proteomes" id="UP000232673"/>
    </source>
</evidence>
<evidence type="ECO:0000313" key="1">
    <source>
        <dbReference type="EMBL" id="PKD16752.1"/>
    </source>
</evidence>
<comment type="caution">
    <text evidence="1">The sequence shown here is derived from an EMBL/GenBank/DDBJ whole genome shotgun (WGS) entry which is preliminary data.</text>
</comment>
<proteinExistence type="predicted"/>
<organism evidence="1 2">
    <name type="scientific">Salegentibacter salinarum</name>
    <dbReference type="NCBI Taxonomy" id="447422"/>
    <lineage>
        <taxon>Bacteria</taxon>
        <taxon>Pseudomonadati</taxon>
        <taxon>Bacteroidota</taxon>
        <taxon>Flavobacteriia</taxon>
        <taxon>Flavobacteriales</taxon>
        <taxon>Flavobacteriaceae</taxon>
        <taxon>Salegentibacter</taxon>
    </lineage>
</organism>